<sequence>MICGFPLDKQTSSKSKPQVQNIITAGCQQGYVRVHGKCVRTASDRK</sequence>
<gene>
    <name evidence="1" type="primary">AUGUSTUS-3.0.2_32812</name>
    <name evidence="1" type="ORF">TcasGA2_TC032812</name>
</gene>
<protein>
    <submittedName>
        <fullName evidence="1">Uncharacterized protein</fullName>
    </submittedName>
</protein>
<dbReference type="Proteomes" id="UP000007266">
    <property type="component" value="Linkage group 4"/>
</dbReference>
<evidence type="ECO:0000313" key="1">
    <source>
        <dbReference type="EMBL" id="KYB27958.1"/>
    </source>
</evidence>
<proteinExistence type="predicted"/>
<evidence type="ECO:0000313" key="2">
    <source>
        <dbReference type="Proteomes" id="UP000007266"/>
    </source>
</evidence>
<organism evidence="1 2">
    <name type="scientific">Tribolium castaneum</name>
    <name type="common">Red flour beetle</name>
    <dbReference type="NCBI Taxonomy" id="7070"/>
    <lineage>
        <taxon>Eukaryota</taxon>
        <taxon>Metazoa</taxon>
        <taxon>Ecdysozoa</taxon>
        <taxon>Arthropoda</taxon>
        <taxon>Hexapoda</taxon>
        <taxon>Insecta</taxon>
        <taxon>Pterygota</taxon>
        <taxon>Neoptera</taxon>
        <taxon>Endopterygota</taxon>
        <taxon>Coleoptera</taxon>
        <taxon>Polyphaga</taxon>
        <taxon>Cucujiformia</taxon>
        <taxon>Tenebrionidae</taxon>
        <taxon>Tenebrionidae incertae sedis</taxon>
        <taxon>Tribolium</taxon>
    </lineage>
</organism>
<dbReference type="AlphaFoldDB" id="A0A139WIW5"/>
<keyword evidence="2" id="KW-1185">Reference proteome</keyword>
<dbReference type="InParanoid" id="A0A139WIW5"/>
<reference evidence="1 2" key="2">
    <citation type="journal article" date="2010" name="Nucleic Acids Res.">
        <title>BeetleBase in 2010: revisions to provide comprehensive genomic information for Tribolium castaneum.</title>
        <authorList>
            <person name="Kim H.S."/>
            <person name="Murphy T."/>
            <person name="Xia J."/>
            <person name="Caragea D."/>
            <person name="Park Y."/>
            <person name="Beeman R.W."/>
            <person name="Lorenzen M.D."/>
            <person name="Butcher S."/>
            <person name="Manak J.R."/>
            <person name="Brown S.J."/>
        </authorList>
    </citation>
    <scope>GENOME REANNOTATION</scope>
    <source>
        <strain evidence="1 2">Georgia GA2</strain>
    </source>
</reference>
<reference evidence="1 2" key="1">
    <citation type="journal article" date="2008" name="Nature">
        <title>The genome of the model beetle and pest Tribolium castaneum.</title>
        <authorList>
            <consortium name="Tribolium Genome Sequencing Consortium"/>
            <person name="Richards S."/>
            <person name="Gibbs R.A."/>
            <person name="Weinstock G.M."/>
            <person name="Brown S.J."/>
            <person name="Denell R."/>
            <person name="Beeman R.W."/>
            <person name="Gibbs R."/>
            <person name="Beeman R.W."/>
            <person name="Brown S.J."/>
            <person name="Bucher G."/>
            <person name="Friedrich M."/>
            <person name="Grimmelikhuijzen C.J."/>
            <person name="Klingler M."/>
            <person name="Lorenzen M."/>
            <person name="Richards S."/>
            <person name="Roth S."/>
            <person name="Schroder R."/>
            <person name="Tautz D."/>
            <person name="Zdobnov E.M."/>
            <person name="Muzny D."/>
            <person name="Gibbs R.A."/>
            <person name="Weinstock G.M."/>
            <person name="Attaway T."/>
            <person name="Bell S."/>
            <person name="Buhay C.J."/>
            <person name="Chandrabose M.N."/>
            <person name="Chavez D."/>
            <person name="Clerk-Blankenburg K.P."/>
            <person name="Cree A."/>
            <person name="Dao M."/>
            <person name="Davis C."/>
            <person name="Chacko J."/>
            <person name="Dinh H."/>
            <person name="Dugan-Rocha S."/>
            <person name="Fowler G."/>
            <person name="Garner T.T."/>
            <person name="Garnes J."/>
            <person name="Gnirke A."/>
            <person name="Hawes A."/>
            <person name="Hernandez J."/>
            <person name="Hines S."/>
            <person name="Holder M."/>
            <person name="Hume J."/>
            <person name="Jhangiani S.N."/>
            <person name="Joshi V."/>
            <person name="Khan Z.M."/>
            <person name="Jackson L."/>
            <person name="Kovar C."/>
            <person name="Kowis A."/>
            <person name="Lee S."/>
            <person name="Lewis L.R."/>
            <person name="Margolis J."/>
            <person name="Morgan M."/>
            <person name="Nazareth L.V."/>
            <person name="Nguyen N."/>
            <person name="Okwuonu G."/>
            <person name="Parker D."/>
            <person name="Richards S."/>
            <person name="Ruiz S.J."/>
            <person name="Santibanez J."/>
            <person name="Savard J."/>
            <person name="Scherer S.E."/>
            <person name="Schneider B."/>
            <person name="Sodergren E."/>
            <person name="Tautz D."/>
            <person name="Vattahil S."/>
            <person name="Villasana D."/>
            <person name="White C.S."/>
            <person name="Wright R."/>
            <person name="Park Y."/>
            <person name="Beeman R.W."/>
            <person name="Lord J."/>
            <person name="Oppert B."/>
            <person name="Lorenzen M."/>
            <person name="Brown S."/>
            <person name="Wang L."/>
            <person name="Savard J."/>
            <person name="Tautz D."/>
            <person name="Richards S."/>
            <person name="Weinstock G."/>
            <person name="Gibbs R.A."/>
            <person name="Liu Y."/>
            <person name="Worley K."/>
            <person name="Weinstock G."/>
            <person name="Elsik C.G."/>
            <person name="Reese J.T."/>
            <person name="Elhaik E."/>
            <person name="Landan G."/>
            <person name="Graur D."/>
            <person name="Arensburger P."/>
            <person name="Atkinson P."/>
            <person name="Beeman R.W."/>
            <person name="Beidler J."/>
            <person name="Brown S.J."/>
            <person name="Demuth J.P."/>
            <person name="Drury D.W."/>
            <person name="Du Y.Z."/>
            <person name="Fujiwara H."/>
            <person name="Lorenzen M."/>
            <person name="Maselli V."/>
            <person name="Osanai M."/>
            <person name="Park Y."/>
            <person name="Robertson H.M."/>
            <person name="Tu Z."/>
            <person name="Wang J.J."/>
            <person name="Wang S."/>
            <person name="Richards S."/>
            <person name="Song H."/>
            <person name="Zhang L."/>
            <person name="Sodergren E."/>
            <person name="Werner D."/>
            <person name="Stanke M."/>
            <person name="Morgenstern B."/>
            <person name="Solovyev V."/>
            <person name="Kosarev P."/>
            <person name="Brown G."/>
            <person name="Chen H.C."/>
            <person name="Ermolaeva O."/>
            <person name="Hlavina W."/>
            <person name="Kapustin Y."/>
            <person name="Kiryutin B."/>
            <person name="Kitts P."/>
            <person name="Maglott D."/>
            <person name="Pruitt K."/>
            <person name="Sapojnikov V."/>
            <person name="Souvorov A."/>
            <person name="Mackey A.J."/>
            <person name="Waterhouse R.M."/>
            <person name="Wyder S."/>
            <person name="Zdobnov E.M."/>
            <person name="Zdobnov E.M."/>
            <person name="Wyder S."/>
            <person name="Kriventseva E.V."/>
            <person name="Kadowaki T."/>
            <person name="Bork P."/>
            <person name="Aranda M."/>
            <person name="Bao R."/>
            <person name="Beermann A."/>
            <person name="Berns N."/>
            <person name="Bolognesi R."/>
            <person name="Bonneton F."/>
            <person name="Bopp D."/>
            <person name="Brown S.J."/>
            <person name="Bucher G."/>
            <person name="Butts T."/>
            <person name="Chaumot A."/>
            <person name="Denell R.E."/>
            <person name="Ferrier D.E."/>
            <person name="Friedrich M."/>
            <person name="Gordon C.M."/>
            <person name="Jindra M."/>
            <person name="Klingler M."/>
            <person name="Lan Q."/>
            <person name="Lattorff H.M."/>
            <person name="Laudet V."/>
            <person name="von Levetsow C."/>
            <person name="Liu Z."/>
            <person name="Lutz R."/>
            <person name="Lynch J.A."/>
            <person name="da Fonseca R.N."/>
            <person name="Posnien N."/>
            <person name="Reuter R."/>
            <person name="Roth S."/>
            <person name="Savard J."/>
            <person name="Schinko J.B."/>
            <person name="Schmitt C."/>
            <person name="Schoppmeier M."/>
            <person name="Schroder R."/>
            <person name="Shippy T.D."/>
            <person name="Simonnet F."/>
            <person name="Marques-Souza H."/>
            <person name="Tautz D."/>
            <person name="Tomoyasu Y."/>
            <person name="Trauner J."/>
            <person name="Van der Zee M."/>
            <person name="Vervoort M."/>
            <person name="Wittkopp N."/>
            <person name="Wimmer E.A."/>
            <person name="Yang X."/>
            <person name="Jones A.K."/>
            <person name="Sattelle D.B."/>
            <person name="Ebert P.R."/>
            <person name="Nelson D."/>
            <person name="Scott J.G."/>
            <person name="Beeman R.W."/>
            <person name="Muthukrishnan S."/>
            <person name="Kramer K.J."/>
            <person name="Arakane Y."/>
            <person name="Beeman R.W."/>
            <person name="Zhu Q."/>
            <person name="Hogenkamp D."/>
            <person name="Dixit R."/>
            <person name="Oppert B."/>
            <person name="Jiang H."/>
            <person name="Zou Z."/>
            <person name="Marshall J."/>
            <person name="Elpidina E."/>
            <person name="Vinokurov K."/>
            <person name="Oppert C."/>
            <person name="Zou Z."/>
            <person name="Evans J."/>
            <person name="Lu Z."/>
            <person name="Zhao P."/>
            <person name="Sumathipala N."/>
            <person name="Altincicek B."/>
            <person name="Vilcinskas A."/>
            <person name="Williams M."/>
            <person name="Hultmark D."/>
            <person name="Hetru C."/>
            <person name="Jiang H."/>
            <person name="Grimmelikhuijzen C.J."/>
            <person name="Hauser F."/>
            <person name="Cazzamali G."/>
            <person name="Williamson M."/>
            <person name="Park Y."/>
            <person name="Li B."/>
            <person name="Tanaka Y."/>
            <person name="Predel R."/>
            <person name="Neupert S."/>
            <person name="Schachtner J."/>
            <person name="Verleyen P."/>
            <person name="Raible F."/>
            <person name="Bork P."/>
            <person name="Friedrich M."/>
            <person name="Walden K.K."/>
            <person name="Robertson H.M."/>
            <person name="Angeli S."/>
            <person name="Foret S."/>
            <person name="Bucher G."/>
            <person name="Schuetz S."/>
            <person name="Maleszka R."/>
            <person name="Wimmer E.A."/>
            <person name="Beeman R.W."/>
            <person name="Lorenzen M."/>
            <person name="Tomoyasu Y."/>
            <person name="Miller S.C."/>
            <person name="Grossmann D."/>
            <person name="Bucher G."/>
        </authorList>
    </citation>
    <scope>NUCLEOTIDE SEQUENCE [LARGE SCALE GENOMIC DNA]</scope>
    <source>
        <strain evidence="1 2">Georgia GA2</strain>
    </source>
</reference>
<dbReference type="EMBL" id="KQ971338">
    <property type="protein sequence ID" value="KYB27958.1"/>
    <property type="molecule type" value="Genomic_DNA"/>
</dbReference>
<accession>A0A139WIW5</accession>
<name>A0A139WIW5_TRICA</name>